<feature type="region of interest" description="Disordered" evidence="11">
    <location>
        <begin position="101"/>
        <end position="274"/>
    </location>
</feature>
<dbReference type="PROSITE" id="PS51061">
    <property type="entry name" value="R3H"/>
    <property type="match status" value="1"/>
</dbReference>
<evidence type="ECO:0000256" key="2">
    <source>
        <dbReference type="ARBA" id="ARBA00007269"/>
    </source>
</evidence>
<dbReference type="PROSITE" id="PS50089">
    <property type="entry name" value="ZF_RING_2"/>
    <property type="match status" value="1"/>
</dbReference>
<evidence type="ECO:0000256" key="6">
    <source>
        <dbReference type="ARBA" id="ARBA00022833"/>
    </source>
</evidence>
<dbReference type="Pfam" id="PF01424">
    <property type="entry name" value="R3H"/>
    <property type="match status" value="1"/>
</dbReference>
<keyword evidence="7" id="KW-0805">Transcription regulation</keyword>
<evidence type="ECO:0000256" key="10">
    <source>
        <dbReference type="PROSITE-ProRule" id="PRU00175"/>
    </source>
</evidence>
<dbReference type="InterPro" id="IPR001841">
    <property type="entry name" value="Znf_RING"/>
</dbReference>
<dbReference type="GeneID" id="101851704"/>
<gene>
    <name evidence="16" type="primary">LOC101851704</name>
</gene>
<keyword evidence="15" id="KW-1185">Reference proteome</keyword>
<keyword evidence="8" id="KW-0804">Transcription</keyword>
<dbReference type="Gene3D" id="3.30.1370.50">
    <property type="entry name" value="R3H-like domain"/>
    <property type="match status" value="1"/>
</dbReference>
<dbReference type="InterPro" id="IPR036867">
    <property type="entry name" value="R3H_dom_sf"/>
</dbReference>
<feature type="compositionally biased region" description="Basic and acidic residues" evidence="11">
    <location>
        <begin position="332"/>
        <end position="342"/>
    </location>
</feature>
<sequence>MSWQEQYSTPTFQPVTVPGMRASDLEAQMYYNSSQGYYPSVPGPMYHNGQSAVFTNTGYYPQAVPVDGFHQGYSEVYVPQGFRSTNSYGTQSSNYNVPDMQMQTDMASGSGGANTDGSSYAASSTYPHHQEAGYQSDRGRDKKQGKGRGRGNGWGRGNRGRDHGNGRHYYPEHHDSSQTNYYNGDQYYHHDNHHYNSNVGRKSRGRGGPKYADYSSRQNYNQIGNGDGNSQDFYSDKGHVFERGGKYGNKKRAEQQARRNDDVSTPDGVSAVSDYVPEQVDLKRVSGTKGFDSEKNRKSTTVAFANSEGPGRKQRHYGEGTGVNVINGEKTNSAERQDRDPQTYELKQQYQKRKNKSIPSSARGGRDFGRGGTRSKTSFNGRTDDSRPNDESQRGSLTDQLSQNKYECMVCCDIVRVDDAIWSCQQCYHVFHLSCVKKWAHSSMQRETKSWRCPGCQNVTDHVPYQYRCFCGRRRDPAYIRGETPHSCGETCKKRRKGNCKHPCTILCHPGPCPPCSAMVWQSCDCGQDRKHIRCSTAQAYQCDKVCKKPLNCSEHTCDQICHTGPCAPCSVSKQQECFCTKTSRTVLCGTENFKMVSFSCEKPCGRTLSCGNHTCEELCHPGECAPCPLMPGQLTTCNCGKMPIAQLKAAERKSCLDPVPTCEKPCELPLGCPVKDGPPHLCDKICHEGECGPCKKKTRLRCVCGGVEKEMDCSVAMTYTAVDPFKCQRRCGKKKSCGKHKCLDTCCVKDFHICDLVCGKNLACMNHRCEELCHPGYCKRCLQASFDELTCYCGAEVLEPPVPCGTKLPECHRPCTRDHACSHPVRHNCHADERCPPCTELTERMCMGGHMMRKNVPCHMTNISCGYPCQKMLFCGKHKCLRTCHKDSCLKAGAPCPQLCTKPRPACGHPCNEPCHEGECPDTQCKAEMTILCPCGNRSGRVICSLGGGQTSEIEQFQRLSVLSVAESGGGRSVDMAQFSQQKKNQRRLECDANCSVLERNRRLAEALEVDDPDLEVEKPKYSDFLKDFAKKNLQYCMSVEKTLNELVLASKESSQATKSHSFPPMKKEHRHFIHELSEMYGCRTQSFDKEPNKNVVTTALKERSVLPSVLLSQSLSQNPSSAAAAAAAAAATPPPISSLKTQGVRFKVLDTKKTSLEESSGSGKGGLNPWGRKEPAKEEAAAPNRGWEQTGAKAKPAPSIDYFDFTTN</sequence>
<feature type="domain" description="PHD-type" evidence="12">
    <location>
        <begin position="405"/>
        <end position="459"/>
    </location>
</feature>
<dbReference type="SMART" id="SM00438">
    <property type="entry name" value="ZnF_NFX"/>
    <property type="match status" value="9"/>
</dbReference>
<keyword evidence="6" id="KW-0862">Zinc</keyword>
<keyword evidence="9" id="KW-0539">Nucleus</keyword>
<accession>A0ABM1AFQ4</accession>
<dbReference type="RefSeq" id="XP_012946753.1">
    <property type="nucleotide sequence ID" value="XM_013091299.2"/>
</dbReference>
<dbReference type="InterPro" id="IPR019787">
    <property type="entry name" value="Znf_PHD-finger"/>
</dbReference>
<keyword evidence="4" id="KW-0677">Repeat</keyword>
<evidence type="ECO:0000256" key="1">
    <source>
        <dbReference type="ARBA" id="ARBA00004123"/>
    </source>
</evidence>
<evidence type="ECO:0000256" key="8">
    <source>
        <dbReference type="ARBA" id="ARBA00023163"/>
    </source>
</evidence>
<keyword evidence="5 10" id="KW-0863">Zinc-finger</keyword>
<feature type="compositionally biased region" description="Basic and acidic residues" evidence="11">
    <location>
        <begin position="234"/>
        <end position="262"/>
    </location>
</feature>
<feature type="compositionally biased region" description="Basic and acidic residues" evidence="11">
    <location>
        <begin position="159"/>
        <end position="176"/>
    </location>
</feature>
<dbReference type="InterPro" id="IPR001374">
    <property type="entry name" value="R3H_dom"/>
</dbReference>
<organism evidence="15 16">
    <name type="scientific">Aplysia californica</name>
    <name type="common">California sea hare</name>
    <dbReference type="NCBI Taxonomy" id="6500"/>
    <lineage>
        <taxon>Eukaryota</taxon>
        <taxon>Metazoa</taxon>
        <taxon>Spiralia</taxon>
        <taxon>Lophotrochozoa</taxon>
        <taxon>Mollusca</taxon>
        <taxon>Gastropoda</taxon>
        <taxon>Heterobranchia</taxon>
        <taxon>Euthyneura</taxon>
        <taxon>Tectipleura</taxon>
        <taxon>Aplysiida</taxon>
        <taxon>Aplysioidea</taxon>
        <taxon>Aplysiidae</taxon>
        <taxon>Aplysia</taxon>
    </lineage>
</organism>
<evidence type="ECO:0000313" key="15">
    <source>
        <dbReference type="Proteomes" id="UP000694888"/>
    </source>
</evidence>
<evidence type="ECO:0000256" key="7">
    <source>
        <dbReference type="ARBA" id="ARBA00023015"/>
    </source>
</evidence>
<evidence type="ECO:0000259" key="13">
    <source>
        <dbReference type="PROSITE" id="PS50089"/>
    </source>
</evidence>
<evidence type="ECO:0000313" key="16">
    <source>
        <dbReference type="RefSeq" id="XP_012946753.1"/>
    </source>
</evidence>
<dbReference type="InterPro" id="IPR034078">
    <property type="entry name" value="NFX1_fam"/>
</dbReference>
<feature type="region of interest" description="Disordered" evidence="11">
    <location>
        <begin position="1154"/>
        <end position="1210"/>
    </location>
</feature>
<evidence type="ECO:0000256" key="4">
    <source>
        <dbReference type="ARBA" id="ARBA00022737"/>
    </source>
</evidence>
<evidence type="ECO:0000259" key="12">
    <source>
        <dbReference type="PROSITE" id="PS50016"/>
    </source>
</evidence>
<evidence type="ECO:0000256" key="11">
    <source>
        <dbReference type="SAM" id="MobiDB-lite"/>
    </source>
</evidence>
<evidence type="ECO:0000256" key="9">
    <source>
        <dbReference type="ARBA" id="ARBA00023242"/>
    </source>
</evidence>
<dbReference type="Proteomes" id="UP000694888">
    <property type="component" value="Unplaced"/>
</dbReference>
<dbReference type="Pfam" id="PF01422">
    <property type="entry name" value="zf-NF-X1"/>
    <property type="match status" value="8"/>
</dbReference>
<feature type="domain" description="RING-type" evidence="13">
    <location>
        <begin position="408"/>
        <end position="457"/>
    </location>
</feature>
<dbReference type="PANTHER" id="PTHR12360:SF12">
    <property type="entry name" value="TRANSCRIPTIONAL REPRESSOR NF-X1"/>
    <property type="match status" value="1"/>
</dbReference>
<dbReference type="PANTHER" id="PTHR12360">
    <property type="entry name" value="NUCLEAR TRANSCRIPTION FACTOR, X-BOX BINDING 1 NFX1"/>
    <property type="match status" value="1"/>
</dbReference>
<keyword evidence="3" id="KW-0479">Metal-binding</keyword>
<proteinExistence type="inferred from homology"/>
<dbReference type="InterPro" id="IPR000967">
    <property type="entry name" value="Znf_NFX1"/>
</dbReference>
<dbReference type="SUPFAM" id="SSF82708">
    <property type="entry name" value="R3H domain"/>
    <property type="match status" value="1"/>
</dbReference>
<dbReference type="PROSITE" id="PS50016">
    <property type="entry name" value="ZF_PHD_2"/>
    <property type="match status" value="1"/>
</dbReference>
<evidence type="ECO:0000256" key="3">
    <source>
        <dbReference type="ARBA" id="ARBA00022723"/>
    </source>
</evidence>
<feature type="region of interest" description="Disordered" evidence="11">
    <location>
        <begin position="286"/>
        <end position="398"/>
    </location>
</feature>
<comment type="subcellular location">
    <subcellularLocation>
        <location evidence="1">Nucleus</location>
    </subcellularLocation>
</comment>
<dbReference type="SUPFAM" id="SSF57850">
    <property type="entry name" value="RING/U-box"/>
    <property type="match status" value="1"/>
</dbReference>
<comment type="similarity">
    <text evidence="2">Belongs to the NFX1 family.</text>
</comment>
<evidence type="ECO:0000259" key="14">
    <source>
        <dbReference type="PROSITE" id="PS51061"/>
    </source>
</evidence>
<feature type="compositionally biased region" description="Basic and acidic residues" evidence="11">
    <location>
        <begin position="382"/>
        <end position="393"/>
    </location>
</feature>
<feature type="domain" description="R3H" evidence="14">
    <location>
        <begin position="1035"/>
        <end position="1103"/>
    </location>
</feature>
<evidence type="ECO:0000256" key="5">
    <source>
        <dbReference type="ARBA" id="ARBA00022771"/>
    </source>
</evidence>
<name>A0ABM1AFQ4_APLCA</name>
<feature type="compositionally biased region" description="Basic and acidic residues" evidence="11">
    <location>
        <begin position="1173"/>
        <end position="1182"/>
    </location>
</feature>
<dbReference type="CDD" id="cd06008">
    <property type="entry name" value="NF-X1-zinc-finger"/>
    <property type="match status" value="7"/>
</dbReference>
<feature type="compositionally biased region" description="Polar residues" evidence="11">
    <location>
        <begin position="215"/>
        <end position="233"/>
    </location>
</feature>
<reference evidence="16" key="1">
    <citation type="submission" date="2025-08" db="UniProtKB">
        <authorList>
            <consortium name="RefSeq"/>
        </authorList>
    </citation>
    <scope>IDENTIFICATION</scope>
</reference>
<dbReference type="CDD" id="cd16696">
    <property type="entry name" value="RING-CH-C4HC3_NFX1"/>
    <property type="match status" value="1"/>
</dbReference>
<dbReference type="SMART" id="SM00393">
    <property type="entry name" value="R3H"/>
    <property type="match status" value="1"/>
</dbReference>
<feature type="compositionally biased region" description="Polar residues" evidence="11">
    <location>
        <begin position="115"/>
        <end position="127"/>
    </location>
</feature>
<protein>
    <submittedName>
        <fullName evidence="16">Transcriptional repressor NF-X1</fullName>
    </submittedName>
</protein>